<dbReference type="Proteomes" id="UP001153069">
    <property type="component" value="Unassembled WGS sequence"/>
</dbReference>
<evidence type="ECO:0000313" key="4">
    <source>
        <dbReference type="Proteomes" id="UP001153069"/>
    </source>
</evidence>
<feature type="transmembrane region" description="Helical" evidence="1">
    <location>
        <begin position="365"/>
        <end position="386"/>
    </location>
</feature>
<evidence type="ECO:0000256" key="1">
    <source>
        <dbReference type="SAM" id="Phobius"/>
    </source>
</evidence>
<evidence type="ECO:0000256" key="2">
    <source>
        <dbReference type="SAM" id="SignalP"/>
    </source>
</evidence>
<reference evidence="3" key="1">
    <citation type="submission" date="2020-06" db="EMBL/GenBank/DDBJ databases">
        <authorList>
            <consortium name="Plant Systems Biology data submission"/>
        </authorList>
    </citation>
    <scope>NUCLEOTIDE SEQUENCE</scope>
    <source>
        <strain evidence="3">D6</strain>
    </source>
</reference>
<keyword evidence="2" id="KW-0732">Signal</keyword>
<name>A0A9N8DF81_9STRA</name>
<protein>
    <submittedName>
        <fullName evidence="3">Uncharacterized protein</fullName>
    </submittedName>
</protein>
<keyword evidence="1" id="KW-0472">Membrane</keyword>
<feature type="chain" id="PRO_5040148647" evidence="2">
    <location>
        <begin position="22"/>
        <end position="399"/>
    </location>
</feature>
<keyword evidence="1" id="KW-1133">Transmembrane helix</keyword>
<organism evidence="3 4">
    <name type="scientific">Seminavis robusta</name>
    <dbReference type="NCBI Taxonomy" id="568900"/>
    <lineage>
        <taxon>Eukaryota</taxon>
        <taxon>Sar</taxon>
        <taxon>Stramenopiles</taxon>
        <taxon>Ochrophyta</taxon>
        <taxon>Bacillariophyta</taxon>
        <taxon>Bacillariophyceae</taxon>
        <taxon>Bacillariophycidae</taxon>
        <taxon>Naviculales</taxon>
        <taxon>Naviculaceae</taxon>
        <taxon>Seminavis</taxon>
    </lineage>
</organism>
<comment type="caution">
    <text evidence="3">The sequence shown here is derived from an EMBL/GenBank/DDBJ whole genome shotgun (WGS) entry which is preliminary data.</text>
</comment>
<feature type="signal peptide" evidence="2">
    <location>
        <begin position="1"/>
        <end position="21"/>
    </location>
</feature>
<proteinExistence type="predicted"/>
<dbReference type="OrthoDB" id="38217at2759"/>
<evidence type="ECO:0000313" key="3">
    <source>
        <dbReference type="EMBL" id="CAB9500685.1"/>
    </source>
</evidence>
<dbReference type="AlphaFoldDB" id="A0A9N8DF81"/>
<keyword evidence="4" id="KW-1185">Reference proteome</keyword>
<dbReference type="EMBL" id="CAICTM010000088">
    <property type="protein sequence ID" value="CAB9500685.1"/>
    <property type="molecule type" value="Genomic_DNA"/>
</dbReference>
<sequence>MKFLHSFLILVLASAAMPVQGKKARKLSKLPDSVKANSNLGSKIMANARRLENDDEVDFTWVADFSIKFQGCHHISQWNDEADGEEDVRIATKRLVRFRLCPTNTCSLENAGGCSTGYGDYVIDMNIYLEAFLESVEEYNAARCEYLEAMSGCDNDNNGGNEDYCLYDYYAANGVADICADENPYQNNYNGQDEQEEFDIAEYTECAQADIQNNQNGGRKLEQQVEYYMGPYCAEQGGSIYLGLFTDDSCTTFADDYGGKEAYYSMTGKELPYGETNMITMDCYSCMEAEAQYNYNNNNGNDNEDADNVSEMCEMIYTNAGKCENSLEVNGVYPNYNACSYIQGIQVIRKNGIIVSAGSKANKTASIFIGIFVVAFVLLSAYVYYLKTKLDRATISLDN</sequence>
<gene>
    <name evidence="3" type="ORF">SEMRO_89_G047050.1</name>
</gene>
<accession>A0A9N8DF81</accession>
<keyword evidence="1" id="KW-0812">Transmembrane</keyword>